<evidence type="ECO:0000256" key="1">
    <source>
        <dbReference type="SAM" id="MobiDB-lite"/>
    </source>
</evidence>
<evidence type="ECO:0000313" key="3">
    <source>
        <dbReference type="Proteomes" id="UP000319897"/>
    </source>
</evidence>
<reference evidence="2 3" key="1">
    <citation type="submission" date="2019-06" db="EMBL/GenBank/DDBJ databases">
        <authorList>
            <person name="Lee I."/>
            <person name="Jang G.I."/>
            <person name="Hwang C.Y."/>
        </authorList>
    </citation>
    <scope>NUCLEOTIDE SEQUENCE [LARGE SCALE GENOMIC DNA]</scope>
    <source>
        <strain evidence="2 3">PAMC 28131</strain>
    </source>
</reference>
<evidence type="ECO:0000313" key="2">
    <source>
        <dbReference type="EMBL" id="TPE60169.1"/>
    </source>
</evidence>
<accession>A0A501XID6</accession>
<dbReference type="GO" id="GO:0016787">
    <property type="term" value="F:hydrolase activity"/>
    <property type="evidence" value="ECO:0007669"/>
    <property type="project" value="UniProtKB-KW"/>
</dbReference>
<keyword evidence="3" id="KW-1185">Reference proteome</keyword>
<dbReference type="SUPFAM" id="SSF53474">
    <property type="entry name" value="alpha/beta-Hydrolases"/>
    <property type="match status" value="1"/>
</dbReference>
<protein>
    <submittedName>
        <fullName evidence="2">Alpha/beta hydrolase</fullName>
    </submittedName>
</protein>
<organism evidence="2 3">
    <name type="scientific">Sandaracinobacter neustonicus</name>
    <dbReference type="NCBI Taxonomy" id="1715348"/>
    <lineage>
        <taxon>Bacteria</taxon>
        <taxon>Pseudomonadati</taxon>
        <taxon>Pseudomonadota</taxon>
        <taxon>Alphaproteobacteria</taxon>
        <taxon>Sphingomonadales</taxon>
        <taxon>Sphingosinicellaceae</taxon>
        <taxon>Sandaracinobacter</taxon>
    </lineage>
</organism>
<gene>
    <name evidence="2" type="ORF">FJQ54_12225</name>
</gene>
<comment type="caution">
    <text evidence="2">The sequence shown here is derived from an EMBL/GenBank/DDBJ whole genome shotgun (WGS) entry which is preliminary data.</text>
</comment>
<dbReference type="InterPro" id="IPR010662">
    <property type="entry name" value="RBBP9/YdeN"/>
</dbReference>
<name>A0A501XID6_9SPHN</name>
<dbReference type="Pfam" id="PF06821">
    <property type="entry name" value="Ser_hydrolase"/>
    <property type="match status" value="1"/>
</dbReference>
<dbReference type="AlphaFoldDB" id="A0A501XID6"/>
<dbReference type="Gene3D" id="3.40.50.1820">
    <property type="entry name" value="alpha/beta hydrolase"/>
    <property type="match status" value="1"/>
</dbReference>
<keyword evidence="2" id="KW-0378">Hydrolase</keyword>
<dbReference type="Proteomes" id="UP000319897">
    <property type="component" value="Unassembled WGS sequence"/>
</dbReference>
<dbReference type="OrthoDB" id="9804993at2"/>
<sequence length="230" mass="24582">MPNSSRFAADQPGGPARGGTPQILNIPGLNNSGPGHWQSRWEQLYPWFSRVDLGLWDTPDRQLWVQRIDQTVRAARQPVILVGHSLGCIAIGWWAALAGIAARDSVAGALLVAPADADSALAGPPLRQFAPVPAGPLPFPSILVASRNDPHASFERSARFARSWGSHLVDAGHAGHINADSGLGDWPLGISLIDRLGDSASLRADAERSLADAARFHSRTADPQPEARPW</sequence>
<dbReference type="EMBL" id="VFSU01000028">
    <property type="protein sequence ID" value="TPE60169.1"/>
    <property type="molecule type" value="Genomic_DNA"/>
</dbReference>
<dbReference type="RefSeq" id="WP_140928695.1">
    <property type="nucleotide sequence ID" value="NZ_VFSU01000028.1"/>
</dbReference>
<feature type="region of interest" description="Disordered" evidence="1">
    <location>
        <begin position="1"/>
        <end position="22"/>
    </location>
</feature>
<proteinExistence type="predicted"/>
<dbReference type="InterPro" id="IPR029058">
    <property type="entry name" value="AB_hydrolase_fold"/>
</dbReference>